<dbReference type="AlphaFoldDB" id="A0A1B7Y825"/>
<accession>A0A1B7Y825</accession>
<evidence type="ECO:0000313" key="3">
    <source>
        <dbReference type="Proteomes" id="UP000092177"/>
    </source>
</evidence>
<dbReference type="GO" id="GO:0006508">
    <property type="term" value="P:proteolysis"/>
    <property type="evidence" value="ECO:0007669"/>
    <property type="project" value="InterPro"/>
</dbReference>
<gene>
    <name evidence="2" type="ORF">CH63R_09675</name>
</gene>
<dbReference type="Gene3D" id="3.40.50.200">
    <property type="entry name" value="Peptidase S8/S53 domain"/>
    <property type="match status" value="1"/>
</dbReference>
<reference evidence="3" key="1">
    <citation type="journal article" date="2017" name="BMC Genomics">
        <title>Gapless genome assembly of Colletotrichum higginsianum reveals chromosome structure and association of transposable elements with secondary metabolite gene clusters.</title>
        <authorList>
            <person name="Dallery J.-F."/>
            <person name="Lapalu N."/>
            <person name="Zampounis A."/>
            <person name="Pigne S."/>
            <person name="Luyten I."/>
            <person name="Amselem J."/>
            <person name="Wittenberg A.H.J."/>
            <person name="Zhou S."/>
            <person name="de Queiroz M.V."/>
            <person name="Robin G.P."/>
            <person name="Auger A."/>
            <person name="Hainaut M."/>
            <person name="Henrissat B."/>
            <person name="Kim K.-T."/>
            <person name="Lee Y.-H."/>
            <person name="Lespinet O."/>
            <person name="Schwartz D.C."/>
            <person name="Thon M.R."/>
            <person name="O'Connell R.J."/>
        </authorList>
    </citation>
    <scope>NUCLEOTIDE SEQUENCE [LARGE SCALE GENOMIC DNA]</scope>
    <source>
        <strain evidence="3">IMI 349063</strain>
    </source>
</reference>
<dbReference type="KEGG" id="chig:CH63R_09675"/>
<dbReference type="RefSeq" id="XP_018156672.1">
    <property type="nucleotide sequence ID" value="XM_018304649.1"/>
</dbReference>
<keyword evidence="3" id="KW-1185">Reference proteome</keyword>
<dbReference type="VEuPathDB" id="FungiDB:CH63R_09675"/>
<sequence length="192" mass="21094">MATEECECLRGGAGDTVFMPTFAGNCPYVLSVGATELNRGSSNSTPSAHERPLHEVASVRPHLQRRRLQQRVSYSRLPEEGSAAVPGHCGPRPTVYGVRAAGKGRRLHRRPSAVACTAASAAGSPTSLLWGIGPSWYRAESVRLSHMSDLAQVRPPRGFQRYHRREQPWMQLDRLHGGQGLRSRCGTWLSQL</sequence>
<protein>
    <submittedName>
        <fullName evidence="2">Pro-kumamolisin</fullName>
    </submittedName>
</protein>
<dbReference type="GO" id="GO:0004252">
    <property type="term" value="F:serine-type endopeptidase activity"/>
    <property type="evidence" value="ECO:0007669"/>
    <property type="project" value="InterPro"/>
</dbReference>
<name>A0A1B7Y825_COLHI</name>
<evidence type="ECO:0000313" key="2">
    <source>
        <dbReference type="EMBL" id="OBR08154.1"/>
    </source>
</evidence>
<proteinExistence type="predicted"/>
<dbReference type="InterPro" id="IPR036852">
    <property type="entry name" value="Peptidase_S8/S53_dom_sf"/>
</dbReference>
<dbReference type="EMBL" id="LTAN01000006">
    <property type="protein sequence ID" value="OBR08154.1"/>
    <property type="molecule type" value="Genomic_DNA"/>
</dbReference>
<organism evidence="2 3">
    <name type="scientific">Colletotrichum higginsianum (strain IMI 349063)</name>
    <name type="common">Crucifer anthracnose fungus</name>
    <dbReference type="NCBI Taxonomy" id="759273"/>
    <lineage>
        <taxon>Eukaryota</taxon>
        <taxon>Fungi</taxon>
        <taxon>Dikarya</taxon>
        <taxon>Ascomycota</taxon>
        <taxon>Pezizomycotina</taxon>
        <taxon>Sordariomycetes</taxon>
        <taxon>Hypocreomycetidae</taxon>
        <taxon>Glomerellales</taxon>
        <taxon>Glomerellaceae</taxon>
        <taxon>Colletotrichum</taxon>
        <taxon>Colletotrichum destructivum species complex</taxon>
    </lineage>
</organism>
<comment type="caution">
    <text evidence="2">The sequence shown here is derived from an EMBL/GenBank/DDBJ whole genome shotgun (WGS) entry which is preliminary data.</text>
</comment>
<feature type="region of interest" description="Disordered" evidence="1">
    <location>
        <begin position="38"/>
        <end position="61"/>
    </location>
</feature>
<evidence type="ECO:0000256" key="1">
    <source>
        <dbReference type="SAM" id="MobiDB-lite"/>
    </source>
</evidence>
<feature type="compositionally biased region" description="Polar residues" evidence="1">
    <location>
        <begin position="38"/>
        <end position="47"/>
    </location>
</feature>
<dbReference type="GeneID" id="28868756"/>
<dbReference type="Proteomes" id="UP000092177">
    <property type="component" value="Chromosome 6"/>
</dbReference>